<keyword evidence="2" id="KW-1185">Reference proteome</keyword>
<reference evidence="1 2" key="1">
    <citation type="submission" date="2016-10" db="EMBL/GenBank/DDBJ databases">
        <authorList>
            <person name="de Groot N.N."/>
        </authorList>
    </citation>
    <scope>NUCLEOTIDE SEQUENCE [LARGE SCALE GENOMIC DNA]</scope>
    <source>
        <strain evidence="1 2">CGMCC 1.7659</strain>
    </source>
</reference>
<dbReference type="STRING" id="578942.SAMN05216289_1377"/>
<name>A0A1I5AFJ1_9GAMM</name>
<evidence type="ECO:0000313" key="2">
    <source>
        <dbReference type="Proteomes" id="UP000198575"/>
    </source>
</evidence>
<dbReference type="Proteomes" id="UP000198575">
    <property type="component" value="Unassembled WGS sequence"/>
</dbReference>
<dbReference type="EMBL" id="FOVF01000037">
    <property type="protein sequence ID" value="SFN61203.1"/>
    <property type="molecule type" value="Genomic_DNA"/>
</dbReference>
<evidence type="ECO:0000313" key="1">
    <source>
        <dbReference type="EMBL" id="SFN61203.1"/>
    </source>
</evidence>
<sequence>MPAGAFGLIPRGETADVEFGLHAAVIHLIAEGLLHPGGQAPAFAQFDLAGSGEMDLQDCPFLAARD</sequence>
<protein>
    <submittedName>
        <fullName evidence="1">Uncharacterized protein</fullName>
    </submittedName>
</protein>
<dbReference type="AlphaFoldDB" id="A0A1I5AFJ1"/>
<proteinExistence type="predicted"/>
<gene>
    <name evidence="1" type="ORF">SAMN05216289_1377</name>
</gene>
<organism evidence="1 2">
    <name type="scientific">Dokdonella immobilis</name>
    <dbReference type="NCBI Taxonomy" id="578942"/>
    <lineage>
        <taxon>Bacteria</taxon>
        <taxon>Pseudomonadati</taxon>
        <taxon>Pseudomonadota</taxon>
        <taxon>Gammaproteobacteria</taxon>
        <taxon>Lysobacterales</taxon>
        <taxon>Rhodanobacteraceae</taxon>
        <taxon>Dokdonella</taxon>
    </lineage>
</organism>
<accession>A0A1I5AFJ1</accession>